<keyword evidence="1" id="KW-1133">Transmembrane helix</keyword>
<protein>
    <recommendedName>
        <fullName evidence="4">F0F1-ATPase subunit Ca2+/Mg2+ transporter</fullName>
    </recommendedName>
</protein>
<gene>
    <name evidence="2" type="ORF">ACFQ0R_00745</name>
</gene>
<evidence type="ECO:0000313" key="3">
    <source>
        <dbReference type="Proteomes" id="UP001597049"/>
    </source>
</evidence>
<evidence type="ECO:0000256" key="1">
    <source>
        <dbReference type="SAM" id="Phobius"/>
    </source>
</evidence>
<keyword evidence="3" id="KW-1185">Reference proteome</keyword>
<name>A0ABW3GKJ4_9FLAO</name>
<keyword evidence="1" id="KW-0472">Membrane</keyword>
<evidence type="ECO:0008006" key="4">
    <source>
        <dbReference type="Google" id="ProtNLM"/>
    </source>
</evidence>
<feature type="transmembrane region" description="Helical" evidence="1">
    <location>
        <begin position="9"/>
        <end position="26"/>
    </location>
</feature>
<feature type="transmembrane region" description="Helical" evidence="1">
    <location>
        <begin position="38"/>
        <end position="58"/>
    </location>
</feature>
<reference evidence="3" key="1">
    <citation type="journal article" date="2019" name="Int. J. Syst. Evol. Microbiol.">
        <title>The Global Catalogue of Microorganisms (GCM) 10K type strain sequencing project: providing services to taxonomists for standard genome sequencing and annotation.</title>
        <authorList>
            <consortium name="The Broad Institute Genomics Platform"/>
            <consortium name="The Broad Institute Genome Sequencing Center for Infectious Disease"/>
            <person name="Wu L."/>
            <person name="Ma J."/>
        </authorList>
    </citation>
    <scope>NUCLEOTIDE SEQUENCE [LARGE SCALE GENOMIC DNA]</scope>
    <source>
        <strain evidence="3">CCUG 56752</strain>
    </source>
</reference>
<keyword evidence="1" id="KW-0812">Transmembrane</keyword>
<proteinExistence type="predicted"/>
<comment type="caution">
    <text evidence="2">The sequence shown here is derived from an EMBL/GenBank/DDBJ whole genome shotgun (WGS) entry which is preliminary data.</text>
</comment>
<sequence>MTQITKKTIMASLAGGIVSAGVMSGFDYMEGLDFRPQRFFFNFFCIGGFLGILTKYNLKNTYENSSKK</sequence>
<dbReference type="EMBL" id="JBHTIV010000002">
    <property type="protein sequence ID" value="MFD0931116.1"/>
    <property type="molecule type" value="Genomic_DNA"/>
</dbReference>
<dbReference type="RefSeq" id="WP_379656455.1">
    <property type="nucleotide sequence ID" value="NZ_JBHTIV010000002.1"/>
</dbReference>
<evidence type="ECO:0000313" key="2">
    <source>
        <dbReference type="EMBL" id="MFD0931116.1"/>
    </source>
</evidence>
<organism evidence="2 3">
    <name type="scientific">Psychroflexus salinarum</name>
    <dbReference type="NCBI Taxonomy" id="546024"/>
    <lineage>
        <taxon>Bacteria</taxon>
        <taxon>Pseudomonadati</taxon>
        <taxon>Bacteroidota</taxon>
        <taxon>Flavobacteriia</taxon>
        <taxon>Flavobacteriales</taxon>
        <taxon>Flavobacteriaceae</taxon>
        <taxon>Psychroflexus</taxon>
    </lineage>
</organism>
<accession>A0ABW3GKJ4</accession>
<dbReference type="Proteomes" id="UP001597049">
    <property type="component" value="Unassembled WGS sequence"/>
</dbReference>